<keyword evidence="2" id="KW-1185">Reference proteome</keyword>
<evidence type="ECO:0000313" key="1">
    <source>
        <dbReference type="EMBL" id="OLP98976.1"/>
    </source>
</evidence>
<evidence type="ECO:0000313" key="2">
    <source>
        <dbReference type="Proteomes" id="UP000186817"/>
    </source>
</evidence>
<accession>A0A1Q9DUY5</accession>
<sequence>MASFTALPLINLLNLLRQAETFVQLQSYPLEPGILTELNGLRVPAHFDCENFCNASQWDAERPGTYACPWGTFRYYLFLPSRWHACHEQEAFARSRFPFVQPQLPLIDEEYFEHVAVYQSVLRAHGSFNTMELGARWGTWGARSIAFLRAKNPMPHRLFLVEPLRDHCLGARKVLSLNGIEATLKCTKADVELFLEMMEGVQHLDLLHIDIQGAEGPLLADPRVRQVMDRKVYRLIIGTHSDDLYQLVAETFQAWITSSGLREVHATGMIANMDGSFILDNPRFVNVSRAFYLNDMELRTDELLPHQVLA</sequence>
<reference evidence="1 2" key="1">
    <citation type="submission" date="2016-02" db="EMBL/GenBank/DDBJ databases">
        <title>Genome analysis of coral dinoflagellate symbionts highlights evolutionary adaptations to a symbiotic lifestyle.</title>
        <authorList>
            <person name="Aranda M."/>
            <person name="Li Y."/>
            <person name="Liew Y.J."/>
            <person name="Baumgarten S."/>
            <person name="Simakov O."/>
            <person name="Wilson M."/>
            <person name="Piel J."/>
            <person name="Ashoor H."/>
            <person name="Bougouffa S."/>
            <person name="Bajic V.B."/>
            <person name="Ryu T."/>
            <person name="Ravasi T."/>
            <person name="Bayer T."/>
            <person name="Micklem G."/>
            <person name="Kim H."/>
            <person name="Bhak J."/>
            <person name="Lajeunesse T.C."/>
            <person name="Voolstra C.R."/>
        </authorList>
    </citation>
    <scope>NUCLEOTIDE SEQUENCE [LARGE SCALE GENOMIC DNA]</scope>
    <source>
        <strain evidence="1 2">CCMP2467</strain>
    </source>
</reference>
<protein>
    <submittedName>
        <fullName evidence="1">Uncharacterized protein</fullName>
    </submittedName>
</protein>
<organism evidence="1 2">
    <name type="scientific">Symbiodinium microadriaticum</name>
    <name type="common">Dinoflagellate</name>
    <name type="synonym">Zooxanthella microadriatica</name>
    <dbReference type="NCBI Taxonomy" id="2951"/>
    <lineage>
        <taxon>Eukaryota</taxon>
        <taxon>Sar</taxon>
        <taxon>Alveolata</taxon>
        <taxon>Dinophyceae</taxon>
        <taxon>Suessiales</taxon>
        <taxon>Symbiodiniaceae</taxon>
        <taxon>Symbiodinium</taxon>
    </lineage>
</organism>
<dbReference type="AlphaFoldDB" id="A0A1Q9DUY5"/>
<proteinExistence type="predicted"/>
<dbReference type="Proteomes" id="UP000186817">
    <property type="component" value="Unassembled WGS sequence"/>
</dbReference>
<dbReference type="OrthoDB" id="412136at2759"/>
<name>A0A1Q9DUY5_SYMMI</name>
<gene>
    <name evidence="1" type="ORF">AK812_SmicGene18543</name>
</gene>
<dbReference type="EMBL" id="LSRX01000379">
    <property type="protein sequence ID" value="OLP98976.1"/>
    <property type="molecule type" value="Genomic_DNA"/>
</dbReference>
<comment type="caution">
    <text evidence="1">The sequence shown here is derived from an EMBL/GenBank/DDBJ whole genome shotgun (WGS) entry which is preliminary data.</text>
</comment>